<evidence type="ECO:0000256" key="8">
    <source>
        <dbReference type="ARBA" id="ARBA00039086"/>
    </source>
</evidence>
<proteinExistence type="predicted"/>
<dbReference type="GO" id="GO:0005125">
    <property type="term" value="F:cytokine activity"/>
    <property type="evidence" value="ECO:0007669"/>
    <property type="project" value="UniProtKB-KW"/>
</dbReference>
<dbReference type="Proteomes" id="UP000886787">
    <property type="component" value="Unassembled WGS sequence"/>
</dbReference>
<evidence type="ECO:0000256" key="7">
    <source>
        <dbReference type="ARBA" id="ARBA00038932"/>
    </source>
</evidence>
<evidence type="ECO:0000256" key="10">
    <source>
        <dbReference type="ARBA" id="ARBA00041912"/>
    </source>
</evidence>
<comment type="catalytic activity">
    <reaction evidence="5">
        <text>3-phenylpyruvate = enol-phenylpyruvate</text>
        <dbReference type="Rhea" id="RHEA:17097"/>
        <dbReference type="ChEBI" id="CHEBI:16815"/>
        <dbReference type="ChEBI" id="CHEBI:18005"/>
        <dbReference type="EC" id="5.3.2.1"/>
    </reaction>
</comment>
<evidence type="ECO:0000313" key="13">
    <source>
        <dbReference type="Proteomes" id="UP000886787"/>
    </source>
</evidence>
<keyword evidence="4" id="KW-0413">Isomerase</keyword>
<evidence type="ECO:0000256" key="1">
    <source>
        <dbReference type="ARBA" id="ARBA00004613"/>
    </source>
</evidence>
<dbReference type="EC" id="5.3.3.12" evidence="7"/>
<dbReference type="PANTHER" id="PTHR11954:SF6">
    <property type="entry name" value="MACROPHAGE MIGRATION INHIBITORY FACTOR"/>
    <property type="match status" value="1"/>
</dbReference>
<evidence type="ECO:0000256" key="4">
    <source>
        <dbReference type="ARBA" id="ARBA00023235"/>
    </source>
</evidence>
<dbReference type="Pfam" id="PF01187">
    <property type="entry name" value="MIF"/>
    <property type="match status" value="1"/>
</dbReference>
<comment type="caution">
    <text evidence="12">The sequence shown here is derived from an EMBL/GenBank/DDBJ whole genome shotgun (WGS) entry which is preliminary data.</text>
</comment>
<evidence type="ECO:0000256" key="11">
    <source>
        <dbReference type="ARBA" id="ARBA00042730"/>
    </source>
</evidence>
<dbReference type="SUPFAM" id="SSF55331">
    <property type="entry name" value="Tautomerase/MIF"/>
    <property type="match status" value="1"/>
</dbReference>
<dbReference type="InterPro" id="IPR001398">
    <property type="entry name" value="Macrophage_inhib_fac"/>
</dbReference>
<comment type="catalytic activity">
    <reaction evidence="6">
        <text>L-dopachrome = 5,6-dihydroxyindole-2-carboxylate</text>
        <dbReference type="Rhea" id="RHEA:13041"/>
        <dbReference type="ChEBI" id="CHEBI:16875"/>
        <dbReference type="ChEBI" id="CHEBI:57509"/>
        <dbReference type="EC" id="5.3.3.12"/>
    </reaction>
</comment>
<reference evidence="12" key="2">
    <citation type="journal article" date="2021" name="PeerJ">
        <title>Extensive microbial diversity within the chicken gut microbiome revealed by metagenomics and culture.</title>
        <authorList>
            <person name="Gilroy R."/>
            <person name="Ravi A."/>
            <person name="Getino M."/>
            <person name="Pursley I."/>
            <person name="Horton D.L."/>
            <person name="Alikhan N.F."/>
            <person name="Baker D."/>
            <person name="Gharbi K."/>
            <person name="Hall N."/>
            <person name="Watson M."/>
            <person name="Adriaenssens E.M."/>
            <person name="Foster-Nyarko E."/>
            <person name="Jarju S."/>
            <person name="Secka A."/>
            <person name="Antonio M."/>
            <person name="Oren A."/>
            <person name="Chaudhuri R.R."/>
            <person name="La Ragione R."/>
            <person name="Hildebrand F."/>
            <person name="Pallen M.J."/>
        </authorList>
    </citation>
    <scope>NUCLEOTIDE SEQUENCE</scope>
    <source>
        <strain evidence="12">ChiSjej1B19-3389</strain>
    </source>
</reference>
<protein>
    <recommendedName>
        <fullName evidence="11">L-dopachrome isomerase</fullName>
        <ecNumber evidence="8">5.3.2.1</ecNumber>
        <ecNumber evidence="7">5.3.3.12</ecNumber>
    </recommendedName>
    <alternativeName>
        <fullName evidence="9">L-dopachrome tautomerase</fullName>
    </alternativeName>
    <alternativeName>
        <fullName evidence="10">Phenylpyruvate tautomerase</fullName>
    </alternativeName>
</protein>
<keyword evidence="2" id="KW-0202">Cytokine</keyword>
<dbReference type="GO" id="GO:0004167">
    <property type="term" value="F:dopachrome isomerase activity"/>
    <property type="evidence" value="ECO:0007669"/>
    <property type="project" value="UniProtKB-EC"/>
</dbReference>
<evidence type="ECO:0000256" key="6">
    <source>
        <dbReference type="ARBA" id="ARBA00036823"/>
    </source>
</evidence>
<dbReference type="PANTHER" id="PTHR11954">
    <property type="entry name" value="D-DOPACHROME DECARBOXYLASE"/>
    <property type="match status" value="1"/>
</dbReference>
<dbReference type="EMBL" id="DVFW01000028">
    <property type="protein sequence ID" value="HIQ80843.1"/>
    <property type="molecule type" value="Genomic_DNA"/>
</dbReference>
<dbReference type="Gene3D" id="3.30.429.10">
    <property type="entry name" value="Macrophage Migration Inhibitory Factor"/>
    <property type="match status" value="1"/>
</dbReference>
<evidence type="ECO:0000256" key="5">
    <source>
        <dbReference type="ARBA" id="ARBA00036735"/>
    </source>
</evidence>
<evidence type="ECO:0000256" key="3">
    <source>
        <dbReference type="ARBA" id="ARBA00022525"/>
    </source>
</evidence>
<sequence>MPFIHAMVSTDITPQQEARLKDRLYQAIPLLPGKSEAYLMVRITPGCRLYFQGTNNAPVAFTEVKLFGKSTPQAYQALTAEICAIMQDVLGITPDRTYVQYEETPYWGHNGRNF</sequence>
<keyword evidence="3" id="KW-0964">Secreted</keyword>
<reference evidence="12" key="1">
    <citation type="submission" date="2020-10" db="EMBL/GenBank/DDBJ databases">
        <authorList>
            <person name="Gilroy R."/>
        </authorList>
    </citation>
    <scope>NUCLEOTIDE SEQUENCE</scope>
    <source>
        <strain evidence="12">ChiSjej1B19-3389</strain>
    </source>
</reference>
<evidence type="ECO:0000256" key="2">
    <source>
        <dbReference type="ARBA" id="ARBA00022514"/>
    </source>
</evidence>
<dbReference type="EC" id="5.3.2.1" evidence="8"/>
<gene>
    <name evidence="12" type="ORF">IAD32_06110</name>
</gene>
<dbReference type="AlphaFoldDB" id="A0A9D1CUT1"/>
<dbReference type="GO" id="GO:0050178">
    <property type="term" value="F:phenylpyruvate tautomerase activity"/>
    <property type="evidence" value="ECO:0007669"/>
    <property type="project" value="UniProtKB-EC"/>
</dbReference>
<evidence type="ECO:0000313" key="12">
    <source>
        <dbReference type="EMBL" id="HIQ80843.1"/>
    </source>
</evidence>
<dbReference type="InterPro" id="IPR014347">
    <property type="entry name" value="Tautomerase/MIF_sf"/>
</dbReference>
<comment type="subcellular location">
    <subcellularLocation>
        <location evidence="1">Secreted</location>
    </subcellularLocation>
</comment>
<organism evidence="12 13">
    <name type="scientific">Candidatus Scatavimonas merdigallinarum</name>
    <dbReference type="NCBI Taxonomy" id="2840914"/>
    <lineage>
        <taxon>Bacteria</taxon>
        <taxon>Bacillati</taxon>
        <taxon>Bacillota</taxon>
        <taxon>Clostridia</taxon>
        <taxon>Eubacteriales</taxon>
        <taxon>Oscillospiraceae</taxon>
        <taxon>Oscillospiraceae incertae sedis</taxon>
        <taxon>Candidatus Scatavimonas</taxon>
    </lineage>
</organism>
<accession>A0A9D1CUT1</accession>
<evidence type="ECO:0000256" key="9">
    <source>
        <dbReference type="ARBA" id="ARBA00041631"/>
    </source>
</evidence>
<name>A0A9D1CUT1_9FIRM</name>
<dbReference type="GO" id="GO:0005615">
    <property type="term" value="C:extracellular space"/>
    <property type="evidence" value="ECO:0007669"/>
    <property type="project" value="UniProtKB-KW"/>
</dbReference>